<dbReference type="GO" id="GO:0004842">
    <property type="term" value="F:ubiquitin-protein transferase activity"/>
    <property type="evidence" value="ECO:0007669"/>
    <property type="project" value="InterPro"/>
</dbReference>
<evidence type="ECO:0000256" key="2">
    <source>
        <dbReference type="PROSITE-ProRule" id="PRU00104"/>
    </source>
</evidence>
<proteinExistence type="predicted"/>
<evidence type="ECO:0000313" key="4">
    <source>
        <dbReference type="Proteomes" id="UP000887578"/>
    </source>
</evidence>
<evidence type="ECO:0000259" key="3">
    <source>
        <dbReference type="PROSITE" id="PS50237"/>
    </source>
</evidence>
<keyword evidence="1 2" id="KW-0833">Ubl conjugation pathway</keyword>
<protein>
    <submittedName>
        <fullName evidence="5">HECT domain-containing protein</fullName>
    </submittedName>
</protein>
<sequence>MLSLRKGFEQVVDPNFCCEEMEELFCGCCEGSPEKVQVDSGEGRSRNSSTWVPGVESFVNCLKVKCRGVRHNGSSEEQNRTLLRFEQKRINDGEAYLVYLKSRLGVRNQTVVHQVFDKLKTYEGVIWTGFCNPTAINGFSVIVILLYKDSGAENAIKARYAFLAQYKRRKYPVNNQFPAFYAVELPSAMTCYNFLKIPPYASYETFIERFRLALQYIYSFHLT</sequence>
<evidence type="ECO:0000313" key="5">
    <source>
        <dbReference type="WBParaSite" id="PDA_v2.g5078.t1"/>
    </source>
</evidence>
<feature type="active site" description="Glycyl thioester intermediate" evidence="2">
    <location>
        <position position="191"/>
    </location>
</feature>
<dbReference type="InterPro" id="IPR035983">
    <property type="entry name" value="Hect_E3_ubiquitin_ligase"/>
</dbReference>
<organism evidence="4 5">
    <name type="scientific">Panagrolaimus davidi</name>
    <dbReference type="NCBI Taxonomy" id="227884"/>
    <lineage>
        <taxon>Eukaryota</taxon>
        <taxon>Metazoa</taxon>
        <taxon>Ecdysozoa</taxon>
        <taxon>Nematoda</taxon>
        <taxon>Chromadorea</taxon>
        <taxon>Rhabditida</taxon>
        <taxon>Tylenchina</taxon>
        <taxon>Panagrolaimomorpha</taxon>
        <taxon>Panagrolaimoidea</taxon>
        <taxon>Panagrolaimidae</taxon>
        <taxon>Panagrolaimus</taxon>
    </lineage>
</organism>
<dbReference type="Proteomes" id="UP000887578">
    <property type="component" value="Unplaced"/>
</dbReference>
<dbReference type="PROSITE" id="PS50237">
    <property type="entry name" value="HECT"/>
    <property type="match status" value="1"/>
</dbReference>
<dbReference type="Pfam" id="PF00632">
    <property type="entry name" value="HECT"/>
    <property type="match status" value="1"/>
</dbReference>
<dbReference type="Gene3D" id="3.30.2410.10">
    <property type="entry name" value="Hect, E3 ligase catalytic domain"/>
    <property type="match status" value="1"/>
</dbReference>
<feature type="domain" description="HECT" evidence="3">
    <location>
        <begin position="185"/>
        <end position="223"/>
    </location>
</feature>
<name>A0A914QN48_9BILA</name>
<accession>A0A914QN48</accession>
<dbReference type="InterPro" id="IPR000569">
    <property type="entry name" value="HECT_dom"/>
</dbReference>
<dbReference type="SUPFAM" id="SSF56204">
    <property type="entry name" value="Hect, E3 ligase catalytic domain"/>
    <property type="match status" value="1"/>
</dbReference>
<reference evidence="5" key="1">
    <citation type="submission" date="2022-11" db="UniProtKB">
        <authorList>
            <consortium name="WormBaseParasite"/>
        </authorList>
    </citation>
    <scope>IDENTIFICATION</scope>
</reference>
<dbReference type="AlphaFoldDB" id="A0A914QN48"/>
<evidence type="ECO:0000256" key="1">
    <source>
        <dbReference type="ARBA" id="ARBA00022786"/>
    </source>
</evidence>
<keyword evidence="4" id="KW-1185">Reference proteome</keyword>
<dbReference type="WBParaSite" id="PDA_v2.g5078.t1">
    <property type="protein sequence ID" value="PDA_v2.g5078.t1"/>
    <property type="gene ID" value="PDA_v2.g5078"/>
</dbReference>